<feature type="compositionally biased region" description="Acidic residues" evidence="11">
    <location>
        <begin position="620"/>
        <end position="631"/>
    </location>
</feature>
<dbReference type="Proteomes" id="UP001378188">
    <property type="component" value="Unassembled WGS sequence"/>
</dbReference>
<evidence type="ECO:0000256" key="11">
    <source>
        <dbReference type="SAM" id="MobiDB-lite"/>
    </source>
</evidence>
<evidence type="ECO:0000256" key="1">
    <source>
        <dbReference type="ARBA" id="ARBA00007381"/>
    </source>
</evidence>
<feature type="compositionally biased region" description="Low complexity" evidence="11">
    <location>
        <begin position="600"/>
        <end position="615"/>
    </location>
</feature>
<accession>A0AAW9RUN7</accession>
<dbReference type="GO" id="GO:0005524">
    <property type="term" value="F:ATP binding"/>
    <property type="evidence" value="ECO:0007669"/>
    <property type="project" value="UniProtKB-UniRule"/>
</dbReference>
<dbReference type="InterPro" id="IPR043129">
    <property type="entry name" value="ATPase_NBD"/>
</dbReference>
<dbReference type="EMBL" id="JAZHOF010000005">
    <property type="protein sequence ID" value="MEJ8572689.1"/>
    <property type="molecule type" value="Genomic_DNA"/>
</dbReference>
<feature type="region of interest" description="Disordered" evidence="11">
    <location>
        <begin position="514"/>
        <end position="541"/>
    </location>
</feature>
<keyword evidence="7 8" id="KW-0143">Chaperone</keyword>
<dbReference type="InterPro" id="IPR029048">
    <property type="entry name" value="HSP70_C_sf"/>
</dbReference>
<comment type="function">
    <text evidence="8">Acts as a chaperone.</text>
</comment>
<keyword evidence="6 8" id="KW-0346">Stress response</keyword>
<dbReference type="Gene3D" id="3.90.640.10">
    <property type="entry name" value="Actin, Chain A, domain 4"/>
    <property type="match status" value="1"/>
</dbReference>
<name>A0AAW9RUN7_9HYPH</name>
<evidence type="ECO:0000313" key="12">
    <source>
        <dbReference type="EMBL" id="MEJ8572689.1"/>
    </source>
</evidence>
<sequence length="638" mass="68325">MGKVIGIDLGTTNSCVAVMEGSSPKVIENAEGARTTPSMVAFTEDGERLVGQPAKRQAVTNPENTFFAIKRLIGRTYDDPMTQKDKGLVPYNIVKADNGDAWVEGHGEKYSPSQISAFILQKMKETAEAFLGSKVDQAVITVPAYFNDAQRQATKDAGKIAGLEVLRIINEPTAAALAYGLDKKDGKTIAVYDLGGGTFDVSILEIGDGVFEVKSTNGDTFLGGEDFDMRLVGYLADEFKKEQGIDLRNDKLALQRLKEAAEKAKIELSSATQTEINLPFITADQSGPKHLTMKLTRAKFEALVDDLVQKTVAPCKAALKDAGLSAGEIDEVVLVGGMTRMPKVHEVVKQFFGKEPHKGVNPDEVVAIGAAIQAGVLQGDVKDVLLLDVTPLSLGIETLGGVFTRLIERNTTIPTKKSQVFSTAEDNQTAVTIRVFQGEREMAADNKLLGQFDLVGIPPAPRGMPQIEVTFDIDANGIVNVSAKDKATAKEQQIRIQASGGLSDADIEQMVKDAEAHADEDKKRRATVEAKNQAESLVHSTEKQLEEFGDKVSASDKGVIESALADLKTAMEGDDPQAIEAKSQALAQAAMKLGEAMYAASQAEAEAGDSAATGSTQNEDVVDADFEEVKDDDQKKSA</sequence>
<organism evidence="12 13">
    <name type="scientific">Microbaculum marinum</name>
    <dbReference type="NCBI Taxonomy" id="1764581"/>
    <lineage>
        <taxon>Bacteria</taxon>
        <taxon>Pseudomonadati</taxon>
        <taxon>Pseudomonadota</taxon>
        <taxon>Alphaproteobacteria</taxon>
        <taxon>Hyphomicrobiales</taxon>
        <taxon>Tepidamorphaceae</taxon>
        <taxon>Microbaculum</taxon>
    </lineage>
</organism>
<proteinExistence type="evidence at transcript level"/>
<dbReference type="PROSITE" id="PS00329">
    <property type="entry name" value="HSP70_2"/>
    <property type="match status" value="1"/>
</dbReference>
<comment type="induction">
    <text evidence="8">By stress conditions e.g. heat shock.</text>
</comment>
<dbReference type="InterPro" id="IPR013126">
    <property type="entry name" value="Hsp_70_fam"/>
</dbReference>
<comment type="caution">
    <text evidence="12">The sequence shown here is derived from an EMBL/GenBank/DDBJ whole genome shotgun (WGS) entry which is preliminary data.</text>
</comment>
<comment type="similarity">
    <text evidence="1 8 9">Belongs to the heat shock protein 70 family.</text>
</comment>
<keyword evidence="13" id="KW-1185">Reference proteome</keyword>
<dbReference type="GO" id="GO:0140662">
    <property type="term" value="F:ATP-dependent protein folding chaperone"/>
    <property type="evidence" value="ECO:0007669"/>
    <property type="project" value="InterPro"/>
</dbReference>
<dbReference type="Gene3D" id="2.60.34.10">
    <property type="entry name" value="Substrate Binding Domain Of DNAk, Chain A, domain 1"/>
    <property type="match status" value="1"/>
</dbReference>
<dbReference type="FunFam" id="3.30.420.40:FF:000004">
    <property type="entry name" value="Molecular chaperone DnaK"/>
    <property type="match status" value="1"/>
</dbReference>
<dbReference type="AlphaFoldDB" id="A0AAW9RUN7"/>
<evidence type="ECO:0000256" key="10">
    <source>
        <dbReference type="SAM" id="Coils"/>
    </source>
</evidence>
<dbReference type="SUPFAM" id="SSF100920">
    <property type="entry name" value="Heat shock protein 70kD (HSP70), peptide-binding domain"/>
    <property type="match status" value="1"/>
</dbReference>
<feature type="coiled-coil region" evidence="10">
    <location>
        <begin position="247"/>
        <end position="274"/>
    </location>
</feature>
<dbReference type="Pfam" id="PF00012">
    <property type="entry name" value="HSP70"/>
    <property type="match status" value="1"/>
</dbReference>
<keyword evidence="3 8" id="KW-0597">Phosphoprotein</keyword>
<dbReference type="NCBIfam" id="TIGR02350">
    <property type="entry name" value="prok_dnaK"/>
    <property type="match status" value="1"/>
</dbReference>
<feature type="region of interest" description="Disordered" evidence="11">
    <location>
        <begin position="600"/>
        <end position="638"/>
    </location>
</feature>
<evidence type="ECO:0000256" key="7">
    <source>
        <dbReference type="ARBA" id="ARBA00023186"/>
    </source>
</evidence>
<evidence type="ECO:0000256" key="6">
    <source>
        <dbReference type="ARBA" id="ARBA00023016"/>
    </source>
</evidence>
<dbReference type="Gene3D" id="3.30.420.40">
    <property type="match status" value="2"/>
</dbReference>
<dbReference type="NCBIfam" id="NF003520">
    <property type="entry name" value="PRK05183.1"/>
    <property type="match status" value="1"/>
</dbReference>
<dbReference type="PROSITE" id="PS00297">
    <property type="entry name" value="HSP70_1"/>
    <property type="match status" value="1"/>
</dbReference>
<dbReference type="GO" id="GO:0051082">
    <property type="term" value="F:unfolded protein binding"/>
    <property type="evidence" value="ECO:0007669"/>
    <property type="project" value="InterPro"/>
</dbReference>
<feature type="compositionally biased region" description="Basic and acidic residues" evidence="11">
    <location>
        <begin position="514"/>
        <end position="528"/>
    </location>
</feature>
<evidence type="ECO:0000256" key="5">
    <source>
        <dbReference type="ARBA" id="ARBA00022840"/>
    </source>
</evidence>
<evidence type="ECO:0000256" key="8">
    <source>
        <dbReference type="HAMAP-Rule" id="MF_00332"/>
    </source>
</evidence>
<dbReference type="PRINTS" id="PR00301">
    <property type="entry name" value="HEATSHOCK70"/>
</dbReference>
<gene>
    <name evidence="8 12" type="primary">dnaK</name>
    <name evidence="12" type="ORF">V3328_14455</name>
</gene>
<dbReference type="Gene3D" id="1.20.1270.10">
    <property type="match status" value="1"/>
</dbReference>
<evidence type="ECO:0000256" key="4">
    <source>
        <dbReference type="ARBA" id="ARBA00022741"/>
    </source>
</evidence>
<evidence type="ECO:0000256" key="9">
    <source>
        <dbReference type="RuleBase" id="RU003322"/>
    </source>
</evidence>
<dbReference type="CDD" id="cd11733">
    <property type="entry name" value="ASKHA_NBD_HSP70_HSPA9"/>
    <property type="match status" value="1"/>
</dbReference>
<evidence type="ECO:0000313" key="13">
    <source>
        <dbReference type="Proteomes" id="UP001378188"/>
    </source>
</evidence>
<keyword evidence="10" id="KW-0175">Coiled coil</keyword>
<dbReference type="PANTHER" id="PTHR19375">
    <property type="entry name" value="HEAT SHOCK PROTEIN 70KDA"/>
    <property type="match status" value="1"/>
</dbReference>
<dbReference type="SUPFAM" id="SSF53067">
    <property type="entry name" value="Actin-like ATPase domain"/>
    <property type="match status" value="2"/>
</dbReference>
<dbReference type="InterPro" id="IPR029047">
    <property type="entry name" value="HSP70_peptide-bd_sf"/>
</dbReference>
<dbReference type="SUPFAM" id="SSF100934">
    <property type="entry name" value="Heat shock protein 70kD (HSP70), C-terminal subdomain"/>
    <property type="match status" value="1"/>
</dbReference>
<feature type="modified residue" description="Phosphothreonine; by autocatalysis" evidence="8">
    <location>
        <position position="198"/>
    </location>
</feature>
<dbReference type="FunFam" id="3.90.640.10:FF:000003">
    <property type="entry name" value="Molecular chaperone DnaK"/>
    <property type="match status" value="1"/>
</dbReference>
<dbReference type="InterPro" id="IPR012725">
    <property type="entry name" value="Chaperone_DnaK"/>
</dbReference>
<dbReference type="FunFam" id="2.60.34.10:FF:000014">
    <property type="entry name" value="Chaperone protein DnaK HSP70"/>
    <property type="match status" value="1"/>
</dbReference>
<evidence type="ECO:0000256" key="3">
    <source>
        <dbReference type="ARBA" id="ARBA00022553"/>
    </source>
</evidence>
<dbReference type="FunFam" id="1.20.1270.10:FF:000001">
    <property type="entry name" value="Molecular chaperone DnaK"/>
    <property type="match status" value="1"/>
</dbReference>
<dbReference type="PROSITE" id="PS01036">
    <property type="entry name" value="HSP70_3"/>
    <property type="match status" value="1"/>
</dbReference>
<dbReference type="NCBIfam" id="NF001413">
    <property type="entry name" value="PRK00290.1"/>
    <property type="match status" value="1"/>
</dbReference>
<dbReference type="InterPro" id="IPR018181">
    <property type="entry name" value="Heat_shock_70_CS"/>
</dbReference>
<protein>
    <recommendedName>
        <fullName evidence="2 8">Chaperone protein DnaK</fullName>
    </recommendedName>
    <alternativeName>
        <fullName evidence="8">HSP70</fullName>
    </alternativeName>
    <alternativeName>
        <fullName evidence="8">Heat shock 70 kDa protein</fullName>
    </alternativeName>
    <alternativeName>
        <fullName evidence="8">Heat shock protein 70</fullName>
    </alternativeName>
</protein>
<keyword evidence="5 8" id="KW-0067">ATP-binding</keyword>
<dbReference type="HAMAP" id="MF_00332">
    <property type="entry name" value="DnaK"/>
    <property type="match status" value="1"/>
</dbReference>
<reference evidence="12 13" key="1">
    <citation type="submission" date="2024-02" db="EMBL/GenBank/DDBJ databases">
        <title>Genome analysis and characterization of Microbaculum marinisediminis sp. nov., isolated from marine sediment.</title>
        <authorList>
            <person name="Du Z.-J."/>
            <person name="Ye Y.-Q."/>
            <person name="Zhang Z.-R."/>
            <person name="Yuan S.-M."/>
            <person name="Zhang X.-Y."/>
        </authorList>
    </citation>
    <scope>NUCLEOTIDE SEQUENCE [LARGE SCALE GENOMIC DNA]</scope>
    <source>
        <strain evidence="12 13">SDUM1044001</strain>
    </source>
</reference>
<keyword evidence="4 8" id="KW-0547">Nucleotide-binding</keyword>
<evidence type="ECO:0000256" key="2">
    <source>
        <dbReference type="ARBA" id="ARBA00014415"/>
    </source>
</evidence>
<dbReference type="RefSeq" id="WP_340330378.1">
    <property type="nucleotide sequence ID" value="NZ_JAZHOF010000005.1"/>
</dbReference>